<protein>
    <submittedName>
        <fullName evidence="2">Glycosyltransferase family 4 protein</fullName>
        <ecNumber evidence="2">2.4.-.-</ecNumber>
    </submittedName>
</protein>
<dbReference type="SUPFAM" id="SSF53756">
    <property type="entry name" value="UDP-Glycosyltransferase/glycogen phosphorylase"/>
    <property type="match status" value="1"/>
</dbReference>
<dbReference type="GO" id="GO:0016757">
    <property type="term" value="F:glycosyltransferase activity"/>
    <property type="evidence" value="ECO:0007669"/>
    <property type="project" value="UniProtKB-KW"/>
</dbReference>
<comment type="caution">
    <text evidence="2">The sequence shown here is derived from an EMBL/GenBank/DDBJ whole genome shotgun (WGS) entry which is preliminary data.</text>
</comment>
<dbReference type="InterPro" id="IPR001296">
    <property type="entry name" value="Glyco_trans_1"/>
</dbReference>
<dbReference type="CDD" id="cd03801">
    <property type="entry name" value="GT4_PimA-like"/>
    <property type="match status" value="1"/>
</dbReference>
<dbReference type="EMBL" id="JAVQLW010000005">
    <property type="protein sequence ID" value="MDS9470082.1"/>
    <property type="molecule type" value="Genomic_DNA"/>
</dbReference>
<evidence type="ECO:0000313" key="3">
    <source>
        <dbReference type="Proteomes" id="UP001269144"/>
    </source>
</evidence>
<feature type="domain" description="Glycosyl transferase family 1" evidence="1">
    <location>
        <begin position="165"/>
        <end position="313"/>
    </location>
</feature>
<dbReference type="RefSeq" id="WP_311162883.1">
    <property type="nucleotide sequence ID" value="NZ_JAVQLW010000005.1"/>
</dbReference>
<keyword evidence="3" id="KW-1185">Reference proteome</keyword>
<proteinExistence type="predicted"/>
<evidence type="ECO:0000259" key="1">
    <source>
        <dbReference type="Pfam" id="PF00534"/>
    </source>
</evidence>
<dbReference type="EC" id="2.4.-.-" evidence="2"/>
<accession>A0ABU2HYE0</accession>
<dbReference type="Proteomes" id="UP001269144">
    <property type="component" value="Unassembled WGS sequence"/>
</dbReference>
<gene>
    <name evidence="2" type="ORF">RGQ15_21250</name>
</gene>
<dbReference type="PANTHER" id="PTHR45947">
    <property type="entry name" value="SULFOQUINOVOSYL TRANSFERASE SQD2"/>
    <property type="match status" value="1"/>
</dbReference>
<dbReference type="Gene3D" id="3.40.50.2000">
    <property type="entry name" value="Glycogen Phosphorylase B"/>
    <property type="match status" value="2"/>
</dbReference>
<dbReference type="PANTHER" id="PTHR45947:SF3">
    <property type="entry name" value="SULFOQUINOVOSYL TRANSFERASE SQD2"/>
    <property type="match status" value="1"/>
</dbReference>
<name>A0ABU2HYE0_9RHOB</name>
<keyword evidence="2" id="KW-0328">Glycosyltransferase</keyword>
<dbReference type="InterPro" id="IPR050194">
    <property type="entry name" value="Glycosyltransferase_grp1"/>
</dbReference>
<evidence type="ECO:0000313" key="2">
    <source>
        <dbReference type="EMBL" id="MDS9470082.1"/>
    </source>
</evidence>
<organism evidence="2 3">
    <name type="scientific">Paracoccus aurantius</name>
    <dbReference type="NCBI Taxonomy" id="3073814"/>
    <lineage>
        <taxon>Bacteria</taxon>
        <taxon>Pseudomonadati</taxon>
        <taxon>Pseudomonadota</taxon>
        <taxon>Alphaproteobacteria</taxon>
        <taxon>Rhodobacterales</taxon>
        <taxon>Paracoccaceae</taxon>
        <taxon>Paracoccus</taxon>
    </lineage>
</organism>
<sequence>MAILLMTALRRAGHKVELASELRAFLPDDRDARAFSDLQSAAAAERERLSRLWRDGAPPDAWFCYHPYYKSPDLIGPPLAREFGLPWISAEASLSGRRDRGVWAECQAAVTESVDRAAVNFAMTARDRDGLRARVPAARICALPPFLDLDDWPRRSLPKGGRIVTVAMMRRGDKMESYRAMAAALQMLPPAIDWKLGIAGDGPMRKEVEALFPQDRVEWFGQVPSDKLPEFLAAGSVYFWPGCGEAYGLAYLEAQAIGLPVVAWSAAGVPEVVADGETGLLAPEGDIAALADNLARLLGDDDFRVRMGATARARVAERHGIATAADILDREFRAAIG</sequence>
<dbReference type="Pfam" id="PF00534">
    <property type="entry name" value="Glycos_transf_1"/>
    <property type="match status" value="1"/>
</dbReference>
<keyword evidence="2" id="KW-0808">Transferase</keyword>
<reference evidence="3" key="1">
    <citation type="submission" date="2023-07" db="EMBL/GenBank/DDBJ databases">
        <title>Paracoccus sp. MBLB3053 whole genome sequence.</title>
        <authorList>
            <person name="Hwang C.Y."/>
            <person name="Cho E.-S."/>
            <person name="Seo M.-J."/>
        </authorList>
    </citation>
    <scope>NUCLEOTIDE SEQUENCE [LARGE SCALE GENOMIC DNA]</scope>
    <source>
        <strain evidence="3">MBLB3053</strain>
    </source>
</reference>